<evidence type="ECO:0000313" key="2">
    <source>
        <dbReference type="Proteomes" id="UP000034196"/>
    </source>
</evidence>
<dbReference type="Pfam" id="PF19979">
    <property type="entry name" value="DUF6415"/>
    <property type="match status" value="1"/>
</dbReference>
<reference evidence="1" key="1">
    <citation type="submission" date="2016-10" db="EMBL/GenBank/DDBJ databases">
        <title>Genome sequence of Streptomyces mangrovisoli MUSC 149.</title>
        <authorList>
            <person name="Lee L.-H."/>
            <person name="Ser H.-L."/>
        </authorList>
    </citation>
    <scope>NUCLEOTIDE SEQUENCE [LARGE SCALE GENOMIC DNA]</scope>
    <source>
        <strain evidence="1">MUSC 149</strain>
    </source>
</reference>
<dbReference type="AlphaFoldDB" id="A0A1J4NQC3"/>
<name>A0A1J4NQC3_9ACTN</name>
<accession>A0A1J4NQC3</accession>
<gene>
    <name evidence="1" type="ORF">WN71_029760</name>
</gene>
<dbReference type="OrthoDB" id="4246477at2"/>
<organism evidence="1 2">
    <name type="scientific">Streptomyces mangrovisoli</name>
    <dbReference type="NCBI Taxonomy" id="1428628"/>
    <lineage>
        <taxon>Bacteria</taxon>
        <taxon>Bacillati</taxon>
        <taxon>Actinomycetota</taxon>
        <taxon>Actinomycetes</taxon>
        <taxon>Kitasatosporales</taxon>
        <taxon>Streptomycetaceae</taxon>
        <taxon>Streptomyces</taxon>
    </lineage>
</organism>
<evidence type="ECO:0000313" key="1">
    <source>
        <dbReference type="EMBL" id="OIJ64338.1"/>
    </source>
</evidence>
<proteinExistence type="predicted"/>
<sequence length="113" mass="12261">MRTETPDIETMRDSVTRALVDMPALPAPDAEALDTLAATLRGHVVVLVPEVEALAAQRPEGDVPGRVALACVEEARRKLRVRDGHTVQARLTTVQKLGRVVKALCDHFETLTG</sequence>
<dbReference type="InterPro" id="IPR046300">
    <property type="entry name" value="DUF6415"/>
</dbReference>
<dbReference type="RefSeq" id="WP_046591037.1">
    <property type="nucleotide sequence ID" value="NZ_LAVA02000083.1"/>
</dbReference>
<comment type="caution">
    <text evidence="1">The sequence shown here is derived from an EMBL/GenBank/DDBJ whole genome shotgun (WGS) entry which is preliminary data.</text>
</comment>
<dbReference type="EMBL" id="LAVA02000083">
    <property type="protein sequence ID" value="OIJ64338.1"/>
    <property type="molecule type" value="Genomic_DNA"/>
</dbReference>
<protein>
    <submittedName>
        <fullName evidence="1">Uncharacterized protein</fullName>
    </submittedName>
</protein>
<dbReference type="Proteomes" id="UP000034196">
    <property type="component" value="Unassembled WGS sequence"/>
</dbReference>
<keyword evidence="2" id="KW-1185">Reference proteome</keyword>